<gene>
    <name evidence="2" type="ORF">TCM_030688</name>
</gene>
<sequence length="80" mass="9415">MDLNRKIKLVMRFAEVYKPYAFFKGIFSDSNLDKLQMVAQGRGVDMGVFDFDSKSIDWEDYMMNIHIPGLLRHAIKSNYF</sequence>
<dbReference type="Pfam" id="PF03015">
    <property type="entry name" value="Sterile"/>
    <property type="match status" value="1"/>
</dbReference>
<dbReference type="Gramene" id="EOY12085">
    <property type="protein sequence ID" value="EOY12085"/>
    <property type="gene ID" value="TCM_030688"/>
</dbReference>
<dbReference type="InParanoid" id="A0A061F418"/>
<evidence type="ECO:0000313" key="2">
    <source>
        <dbReference type="EMBL" id="EOY12085.1"/>
    </source>
</evidence>
<dbReference type="Proteomes" id="UP000026915">
    <property type="component" value="Chromosome 7"/>
</dbReference>
<dbReference type="GO" id="GO:0080019">
    <property type="term" value="F:alcohol-forming very long-chain fatty acyl-CoA reductase activity"/>
    <property type="evidence" value="ECO:0007669"/>
    <property type="project" value="InterPro"/>
</dbReference>
<evidence type="ECO:0000259" key="1">
    <source>
        <dbReference type="Pfam" id="PF03015"/>
    </source>
</evidence>
<protein>
    <recommendedName>
        <fullName evidence="1">Fatty acyl-CoA reductase C-terminal domain-containing protein</fullName>
    </recommendedName>
</protein>
<organism evidence="2 3">
    <name type="scientific">Theobroma cacao</name>
    <name type="common">Cacao</name>
    <name type="synonym">Cocoa</name>
    <dbReference type="NCBI Taxonomy" id="3641"/>
    <lineage>
        <taxon>Eukaryota</taxon>
        <taxon>Viridiplantae</taxon>
        <taxon>Streptophyta</taxon>
        <taxon>Embryophyta</taxon>
        <taxon>Tracheophyta</taxon>
        <taxon>Spermatophyta</taxon>
        <taxon>Magnoliopsida</taxon>
        <taxon>eudicotyledons</taxon>
        <taxon>Gunneridae</taxon>
        <taxon>Pentapetalae</taxon>
        <taxon>rosids</taxon>
        <taxon>malvids</taxon>
        <taxon>Malvales</taxon>
        <taxon>Malvaceae</taxon>
        <taxon>Byttnerioideae</taxon>
        <taxon>Theobroma</taxon>
    </lineage>
</organism>
<dbReference type="InterPro" id="IPR033640">
    <property type="entry name" value="FAR_C"/>
</dbReference>
<reference evidence="2 3" key="1">
    <citation type="journal article" date="2013" name="Genome Biol.">
        <title>The genome sequence of the most widely cultivated cacao type and its use to identify candidate genes regulating pod color.</title>
        <authorList>
            <person name="Motamayor J.C."/>
            <person name="Mockaitis K."/>
            <person name="Schmutz J."/>
            <person name="Haiminen N."/>
            <person name="Iii D.L."/>
            <person name="Cornejo O."/>
            <person name="Findley S.D."/>
            <person name="Zheng P."/>
            <person name="Utro F."/>
            <person name="Royaert S."/>
            <person name="Saski C."/>
            <person name="Jenkins J."/>
            <person name="Podicheti R."/>
            <person name="Zhao M."/>
            <person name="Scheffler B.E."/>
            <person name="Stack J.C."/>
            <person name="Feltus F.A."/>
            <person name="Mustiga G.M."/>
            <person name="Amores F."/>
            <person name="Phillips W."/>
            <person name="Marelli J.P."/>
            <person name="May G.D."/>
            <person name="Shapiro H."/>
            <person name="Ma J."/>
            <person name="Bustamante C.D."/>
            <person name="Schnell R.J."/>
            <person name="Main D."/>
            <person name="Gilbert D."/>
            <person name="Parida L."/>
            <person name="Kuhn D.N."/>
        </authorList>
    </citation>
    <scope>NUCLEOTIDE SEQUENCE [LARGE SCALE GENOMIC DNA]</scope>
    <source>
        <strain evidence="3">cv. Matina 1-6</strain>
    </source>
</reference>
<dbReference type="STRING" id="3641.A0A061F418"/>
<dbReference type="CDD" id="cd09071">
    <property type="entry name" value="FAR_C"/>
    <property type="match status" value="1"/>
</dbReference>
<dbReference type="OMA" id="CVNWELY"/>
<dbReference type="EMBL" id="CM001885">
    <property type="protein sequence ID" value="EOY12085.1"/>
    <property type="molecule type" value="Genomic_DNA"/>
</dbReference>
<keyword evidence="3" id="KW-1185">Reference proteome</keyword>
<proteinExistence type="predicted"/>
<accession>A0A061F418</accession>
<name>A0A061F418_THECC</name>
<dbReference type="PANTHER" id="PTHR11011">
    <property type="entry name" value="MALE STERILITY PROTEIN 2-RELATED"/>
    <property type="match status" value="1"/>
</dbReference>
<evidence type="ECO:0000313" key="3">
    <source>
        <dbReference type="Proteomes" id="UP000026915"/>
    </source>
</evidence>
<dbReference type="InterPro" id="IPR026055">
    <property type="entry name" value="FAR"/>
</dbReference>
<dbReference type="eggNOG" id="KOG1221">
    <property type="taxonomic scope" value="Eukaryota"/>
</dbReference>
<dbReference type="AlphaFoldDB" id="A0A061F418"/>
<dbReference type="PANTHER" id="PTHR11011:SF109">
    <property type="entry name" value="FATTY ACYL-COA REDUCTASE 1"/>
    <property type="match status" value="1"/>
</dbReference>
<feature type="domain" description="Fatty acyl-CoA reductase C-terminal" evidence="1">
    <location>
        <begin position="3"/>
        <end position="76"/>
    </location>
</feature>
<dbReference type="HOGENOM" id="CLU_188820_0_0_1"/>